<name>A0A1V4ASH7_9BACT</name>
<evidence type="ECO:0000256" key="4">
    <source>
        <dbReference type="ARBA" id="ARBA00044042"/>
    </source>
</evidence>
<dbReference type="Pfam" id="PF01075">
    <property type="entry name" value="Glyco_transf_9"/>
    <property type="match status" value="1"/>
</dbReference>
<dbReference type="InterPro" id="IPR051199">
    <property type="entry name" value="LPS_LOS_Heptosyltrfase"/>
</dbReference>
<evidence type="ECO:0000256" key="2">
    <source>
        <dbReference type="ARBA" id="ARBA00022679"/>
    </source>
</evidence>
<reference evidence="6 7" key="1">
    <citation type="journal article" date="2017" name="Water Res.">
        <title>Discovery and metagenomic analysis of an anammox bacterial enrichment related to Candidatus "Brocadia caroliniensis" in a full-scale glycerol-fed nitritation-denitritation separate centrate treatment process.</title>
        <authorList>
            <person name="Park H."/>
            <person name="Brotto A.C."/>
            <person name="van Loosdrecht M.C."/>
            <person name="Chandran K."/>
        </authorList>
    </citation>
    <scope>NUCLEOTIDE SEQUENCE [LARGE SCALE GENOMIC DNA]</scope>
    <source>
        <strain evidence="6">26THWARD</strain>
    </source>
</reference>
<dbReference type="SUPFAM" id="SSF53756">
    <property type="entry name" value="UDP-Glycosyltransferase/glycogen phosphorylase"/>
    <property type="match status" value="1"/>
</dbReference>
<organism evidence="6 7">
    <name type="scientific">Candidatus Brocadia carolinensis</name>
    <dbReference type="NCBI Taxonomy" id="1004156"/>
    <lineage>
        <taxon>Bacteria</taxon>
        <taxon>Pseudomonadati</taxon>
        <taxon>Planctomycetota</taxon>
        <taxon>Candidatus Brocadiia</taxon>
        <taxon>Candidatus Brocadiales</taxon>
        <taxon>Candidatus Brocadiaceae</taxon>
        <taxon>Candidatus Brocadia</taxon>
    </lineage>
</organism>
<comment type="caution">
    <text evidence="6">The sequence shown here is derived from an EMBL/GenBank/DDBJ whole genome shotgun (WGS) entry which is preliminary data.</text>
</comment>
<dbReference type="PANTHER" id="PTHR30160">
    <property type="entry name" value="TETRAACYLDISACCHARIDE 4'-KINASE-RELATED"/>
    <property type="match status" value="1"/>
</dbReference>
<comment type="catalytic activity">
    <reaction evidence="5">
        <text>an L-alpha-D-Hep-(1-&gt;5)-[alpha-Kdo-(2-&gt;4)]-alpha-Kdo-(2-&gt;6)-lipid A + ADP-L-glycero-beta-D-manno-heptose = an L-alpha-D-Hep-(1-&gt;3)-L-alpha-D-Hep-(1-&gt;5)-[alpha-Kdo-(2-&gt;4)]-alpha-Kdo-(2-&gt;6)-lipid A + ADP + H(+)</text>
        <dbReference type="Rhea" id="RHEA:74071"/>
        <dbReference type="ChEBI" id="CHEBI:15378"/>
        <dbReference type="ChEBI" id="CHEBI:61506"/>
        <dbReference type="ChEBI" id="CHEBI:193068"/>
        <dbReference type="ChEBI" id="CHEBI:193069"/>
        <dbReference type="ChEBI" id="CHEBI:456216"/>
        <dbReference type="EC" id="2.4.99.24"/>
    </reaction>
</comment>
<evidence type="ECO:0000256" key="3">
    <source>
        <dbReference type="ARBA" id="ARBA00043995"/>
    </source>
</evidence>
<dbReference type="EC" id="2.4.99.24" evidence="4"/>
<dbReference type="Gene3D" id="3.40.50.2000">
    <property type="entry name" value="Glycogen Phosphorylase B"/>
    <property type="match status" value="2"/>
</dbReference>
<dbReference type="GO" id="GO:0005829">
    <property type="term" value="C:cytosol"/>
    <property type="evidence" value="ECO:0007669"/>
    <property type="project" value="TreeGrafter"/>
</dbReference>
<keyword evidence="2 6" id="KW-0808">Transferase</keyword>
<comment type="similarity">
    <text evidence="3">Belongs to the glycosyltransferase 9 family.</text>
</comment>
<dbReference type="AlphaFoldDB" id="A0A1V4ASH7"/>
<dbReference type="EMBL" id="AYTS01000101">
    <property type="protein sequence ID" value="OOP56089.1"/>
    <property type="molecule type" value="Genomic_DNA"/>
</dbReference>
<gene>
    <name evidence="6" type="ORF">AYP45_11060</name>
</gene>
<protein>
    <recommendedName>
        <fullName evidence="4">lipopolysaccharide heptosyltransferase II</fullName>
        <ecNumber evidence="4">2.4.99.24</ecNumber>
    </recommendedName>
</protein>
<dbReference type="NCBIfam" id="TIGR02195">
    <property type="entry name" value="heptsyl_trn_II"/>
    <property type="match status" value="1"/>
</dbReference>
<evidence type="ECO:0000256" key="5">
    <source>
        <dbReference type="ARBA" id="ARBA00047503"/>
    </source>
</evidence>
<dbReference type="InterPro" id="IPR002201">
    <property type="entry name" value="Glyco_trans_9"/>
</dbReference>
<accession>A0A1V4ASH7</accession>
<dbReference type="Proteomes" id="UP000189681">
    <property type="component" value="Unassembled WGS sequence"/>
</dbReference>
<dbReference type="InterPro" id="IPR011910">
    <property type="entry name" value="RfaF"/>
</dbReference>
<dbReference type="STRING" id="1004156.AYP45_11060"/>
<evidence type="ECO:0000313" key="7">
    <source>
        <dbReference type="Proteomes" id="UP000189681"/>
    </source>
</evidence>
<keyword evidence="1" id="KW-0328">Glycosyltransferase</keyword>
<dbReference type="CDD" id="cd03789">
    <property type="entry name" value="GT9_LPS_heptosyltransferase"/>
    <property type="match status" value="1"/>
</dbReference>
<dbReference type="GO" id="GO:0008713">
    <property type="term" value="F:ADP-heptose-lipopolysaccharide heptosyltransferase activity"/>
    <property type="evidence" value="ECO:0007669"/>
    <property type="project" value="UniProtKB-EC"/>
</dbReference>
<proteinExistence type="inferred from homology"/>
<dbReference type="GO" id="GO:0009244">
    <property type="term" value="P:lipopolysaccharide core region biosynthetic process"/>
    <property type="evidence" value="ECO:0007669"/>
    <property type="project" value="TreeGrafter"/>
</dbReference>
<evidence type="ECO:0000256" key="1">
    <source>
        <dbReference type="ARBA" id="ARBA00022676"/>
    </source>
</evidence>
<evidence type="ECO:0000313" key="6">
    <source>
        <dbReference type="EMBL" id="OOP56089.1"/>
    </source>
</evidence>
<sequence length="364" mass="41710">MKRQFDNIRNVLVVRLGAMGDIVHVMPAIKNLRRVFPAAYIAWLVEDKVKDLVEALPEIDEVIVFPRKKWQTAIRYPHKYFKIAAELRMFLRKLREREYDVAFDFHGNFKSGLLTYLSNAGTRVGFSKGYCKEGNFIFTNVRIQPQQKKMHRIYKYFSLLEGMGIKACYQRPLFSISDNDRYYVDDFISQNHLHEKPIAIIHPGTSMFGKFKRWSPENYAALADRLIKEMNYSVVFTWGEPEHKLVKHILSLMQYHATIACRTASVKQLIALLQRVHLFIGGDTGPTHLASCMGIPTIAIFGPKDPSLYAPYGDNALVVRKDMPCSPCEKRTCDHVTCVSSITPDDVFQAVLELMKLPLASGVK</sequence>